<dbReference type="EMBL" id="CAJNRG010006051">
    <property type="protein sequence ID" value="CAF2082278.1"/>
    <property type="molecule type" value="Genomic_DNA"/>
</dbReference>
<feature type="non-terminal residue" evidence="2">
    <location>
        <position position="1"/>
    </location>
</feature>
<reference evidence="2" key="1">
    <citation type="submission" date="2021-02" db="EMBL/GenBank/DDBJ databases">
        <authorList>
            <person name="Nowell W R."/>
        </authorList>
    </citation>
    <scope>NUCLEOTIDE SEQUENCE</scope>
</reference>
<sequence length="146" mass="16539">LQLKKTIGDALNTSQIHVTLVFIHVFPPTNVIVKPPSEHTCKVNGTTLELRVFNELVADRTINTQETPDTIITNCYKDISDPSIVRLPARDNIKRRIRMLRHNNQVVKEPNDPNFPSVPIQLTKTARKDQFLRCDTGPGMSHGTLY</sequence>
<organism evidence="2 3">
    <name type="scientific">Rotaria magnacalcarata</name>
    <dbReference type="NCBI Taxonomy" id="392030"/>
    <lineage>
        <taxon>Eukaryota</taxon>
        <taxon>Metazoa</taxon>
        <taxon>Spiralia</taxon>
        <taxon>Gnathifera</taxon>
        <taxon>Rotifera</taxon>
        <taxon>Eurotatoria</taxon>
        <taxon>Bdelloidea</taxon>
        <taxon>Philodinida</taxon>
        <taxon>Philodinidae</taxon>
        <taxon>Rotaria</taxon>
    </lineage>
</organism>
<evidence type="ECO:0000313" key="3">
    <source>
        <dbReference type="Proteomes" id="UP000663842"/>
    </source>
</evidence>
<evidence type="ECO:0000313" key="2">
    <source>
        <dbReference type="EMBL" id="CAF4394348.1"/>
    </source>
</evidence>
<dbReference type="Proteomes" id="UP000663842">
    <property type="component" value="Unassembled WGS sequence"/>
</dbReference>
<evidence type="ECO:0000313" key="1">
    <source>
        <dbReference type="EMBL" id="CAF2082278.1"/>
    </source>
</evidence>
<accession>A0A820NUE7</accession>
<proteinExistence type="predicted"/>
<name>A0A820NUE7_9BILA</name>
<protein>
    <submittedName>
        <fullName evidence="2">Uncharacterized protein</fullName>
    </submittedName>
</protein>
<dbReference type="EMBL" id="CAJOBF010023131">
    <property type="protein sequence ID" value="CAF4394348.1"/>
    <property type="molecule type" value="Genomic_DNA"/>
</dbReference>
<dbReference type="Proteomes" id="UP000663887">
    <property type="component" value="Unassembled WGS sequence"/>
</dbReference>
<gene>
    <name evidence="2" type="ORF">UXM345_LOCUS37961</name>
    <name evidence="1" type="ORF">XDN619_LOCUS14999</name>
</gene>
<dbReference type="AlphaFoldDB" id="A0A820NUE7"/>
<comment type="caution">
    <text evidence="2">The sequence shown here is derived from an EMBL/GenBank/DDBJ whole genome shotgun (WGS) entry which is preliminary data.</text>
</comment>